<comment type="caution">
    <text evidence="9">The sequence shown here is derived from an EMBL/GenBank/DDBJ whole genome shotgun (WGS) entry which is preliminary data.</text>
</comment>
<evidence type="ECO:0000256" key="7">
    <source>
        <dbReference type="RuleBase" id="RU003523"/>
    </source>
</evidence>
<evidence type="ECO:0000256" key="3">
    <source>
        <dbReference type="ARBA" id="ARBA00012973"/>
    </source>
</evidence>
<dbReference type="PROSITE" id="PS50991">
    <property type="entry name" value="PYR_CT"/>
    <property type="match status" value="1"/>
</dbReference>
<evidence type="ECO:0000256" key="2">
    <source>
        <dbReference type="ARBA" id="ARBA00009767"/>
    </source>
</evidence>
<dbReference type="InterPro" id="IPR000891">
    <property type="entry name" value="PYR_CT"/>
</dbReference>
<dbReference type="InterPro" id="IPR013785">
    <property type="entry name" value="Aldolase_TIM"/>
</dbReference>
<dbReference type="PANTHER" id="PTHR46911">
    <property type="match status" value="1"/>
</dbReference>
<gene>
    <name evidence="9" type="ORF">H8698_05255</name>
</gene>
<comment type="catalytic activity">
    <reaction evidence="1">
        <text>3-methyl-2-oxobutanoate + acetyl-CoA + H2O = (2S)-2-isopropylmalate + CoA + H(+)</text>
        <dbReference type="Rhea" id="RHEA:21524"/>
        <dbReference type="ChEBI" id="CHEBI:1178"/>
        <dbReference type="ChEBI" id="CHEBI:11851"/>
        <dbReference type="ChEBI" id="CHEBI:15377"/>
        <dbReference type="ChEBI" id="CHEBI:15378"/>
        <dbReference type="ChEBI" id="CHEBI:57287"/>
        <dbReference type="ChEBI" id="CHEBI:57288"/>
        <dbReference type="EC" id="2.3.3.13"/>
    </reaction>
</comment>
<dbReference type="InterPro" id="IPR036230">
    <property type="entry name" value="LeuA_allosteric_dom_sf"/>
</dbReference>
<protein>
    <recommendedName>
        <fullName evidence="3">2-isopropylmalate synthase</fullName>
        <ecNumber evidence="3">2.3.3.13</ecNumber>
    </recommendedName>
</protein>
<dbReference type="Gene3D" id="3.30.160.270">
    <property type="match status" value="1"/>
</dbReference>
<keyword evidence="10" id="KW-1185">Reference proteome</keyword>
<dbReference type="Gene3D" id="3.20.20.70">
    <property type="entry name" value="Aldolase class I"/>
    <property type="match status" value="1"/>
</dbReference>
<dbReference type="GO" id="GO:0009098">
    <property type="term" value="P:L-leucine biosynthetic process"/>
    <property type="evidence" value="ECO:0007669"/>
    <property type="project" value="InterPro"/>
</dbReference>
<reference evidence="9" key="1">
    <citation type="submission" date="2020-08" db="EMBL/GenBank/DDBJ databases">
        <title>Genome public.</title>
        <authorList>
            <person name="Liu C."/>
            <person name="Sun Q."/>
        </authorList>
    </citation>
    <scope>NUCLEOTIDE SEQUENCE</scope>
    <source>
        <strain evidence="9">H8</strain>
    </source>
</reference>
<evidence type="ECO:0000313" key="9">
    <source>
        <dbReference type="EMBL" id="MBC8540378.1"/>
    </source>
</evidence>
<comment type="similarity">
    <text evidence="2">Belongs to the alpha-IPM synthase/homocitrate synthase family. LeuA type 2 subfamily.</text>
</comment>
<dbReference type="Pfam" id="PF22615">
    <property type="entry name" value="IPMS_D2"/>
    <property type="match status" value="1"/>
</dbReference>
<organism evidence="9 10">
    <name type="scientific">Congzhengia minquanensis</name>
    <dbReference type="NCBI Taxonomy" id="2763657"/>
    <lineage>
        <taxon>Bacteria</taxon>
        <taxon>Bacillati</taxon>
        <taxon>Bacillota</taxon>
        <taxon>Clostridia</taxon>
        <taxon>Eubacteriales</taxon>
        <taxon>Oscillospiraceae</taxon>
        <taxon>Congzhengia</taxon>
    </lineage>
</organism>
<dbReference type="EC" id="2.3.3.13" evidence="3"/>
<dbReference type="InterPro" id="IPR054692">
    <property type="entry name" value="LeuA-like_post-cat"/>
</dbReference>
<dbReference type="Pfam" id="PF08502">
    <property type="entry name" value="LeuA_dimer"/>
    <property type="match status" value="1"/>
</dbReference>
<accession>A0A926HYG5</accession>
<dbReference type="GO" id="GO:0003852">
    <property type="term" value="F:2-isopropylmalate synthase activity"/>
    <property type="evidence" value="ECO:0007669"/>
    <property type="project" value="UniProtKB-EC"/>
</dbReference>
<dbReference type="PROSITE" id="PS00816">
    <property type="entry name" value="AIPM_HOMOCIT_SYNTH_2"/>
    <property type="match status" value="1"/>
</dbReference>
<dbReference type="EMBL" id="JACRSU010000002">
    <property type="protein sequence ID" value="MBC8540378.1"/>
    <property type="molecule type" value="Genomic_DNA"/>
</dbReference>
<dbReference type="SUPFAM" id="SSF110921">
    <property type="entry name" value="2-isopropylmalate synthase LeuA, allosteric (dimerisation) domain"/>
    <property type="match status" value="1"/>
</dbReference>
<keyword evidence="4" id="KW-0028">Amino-acid biosynthesis</keyword>
<dbReference type="PANTHER" id="PTHR46911:SF1">
    <property type="entry name" value="2-ISOPROPYLMALATE SYNTHASE"/>
    <property type="match status" value="1"/>
</dbReference>
<dbReference type="Proteomes" id="UP000611762">
    <property type="component" value="Unassembled WGS sequence"/>
</dbReference>
<dbReference type="SUPFAM" id="SSF51569">
    <property type="entry name" value="Aldolase"/>
    <property type="match status" value="1"/>
</dbReference>
<sequence>MNYQHYKKSYFHIPNFKRTWPEKEITHAPVWVSVDLRDGNQALLSPMTLAEKVEFFKCLVDVGFKEIEVGFPAASDTEYSFVRYLIDNDLIPDDVSIQVLTQSRPHIIKRTVEAIAGAKNVIVHLYNSTSFLQREVVFGNTRQETIQLALEGFQQLKELLKDNPNHIRYEYSPESFTCTEMDFAIEICNAVIDELKPGPNHKLIINLPSTIEVSTPNIYADQIEYVSERLNRRSSIILSVHAHNDRGTGVASSELALLAGAQRVEGTLFGNGERTGNADLVVIALNLMSVGIDPKLELSDIDRLIHIYKKFNKLPIHPRHPYVGEFAYTAFSGSHQDAIRKSMDYAQRTNAEFWENPYITIDPKDINRSYEPIMINSQSGKGGIGYVLETKFGYMLPKALLQDFTSAIKSLSDRKHAVLEPDEIYEAFRQEYINRSDNIELLEYHIHAIGSESEITAKMKIYGETKELKAVGNGPLDALCLAIRPEINHKFEIATYSEHALDGKSSSRAVTYIALSDNDGTVTWGAGVHPNINTSSLYALVSALNRM</sequence>
<dbReference type="SMART" id="SM00917">
    <property type="entry name" value="LeuA_dimer"/>
    <property type="match status" value="1"/>
</dbReference>
<feature type="domain" description="Pyruvate carboxyltransferase" evidence="8">
    <location>
        <begin position="29"/>
        <end position="302"/>
    </location>
</feature>
<evidence type="ECO:0000313" key="10">
    <source>
        <dbReference type="Proteomes" id="UP000611762"/>
    </source>
</evidence>
<dbReference type="RefSeq" id="WP_249311539.1">
    <property type="nucleotide sequence ID" value="NZ_JACRSU010000002.1"/>
</dbReference>
<dbReference type="CDD" id="cd07942">
    <property type="entry name" value="DRE_TIM_LeuA"/>
    <property type="match status" value="1"/>
</dbReference>
<proteinExistence type="inferred from homology"/>
<evidence type="ECO:0000256" key="5">
    <source>
        <dbReference type="ARBA" id="ARBA00022679"/>
    </source>
</evidence>
<evidence type="ECO:0000259" key="8">
    <source>
        <dbReference type="PROSITE" id="PS50991"/>
    </source>
</evidence>
<dbReference type="AlphaFoldDB" id="A0A926HYG5"/>
<keyword evidence="5 7" id="KW-0808">Transferase</keyword>
<evidence type="ECO:0000256" key="6">
    <source>
        <dbReference type="ARBA" id="ARBA00023304"/>
    </source>
</evidence>
<dbReference type="Pfam" id="PF00682">
    <property type="entry name" value="HMGL-like"/>
    <property type="match status" value="1"/>
</dbReference>
<dbReference type="InterPro" id="IPR002034">
    <property type="entry name" value="AIPM/Hcit_synth_CS"/>
</dbReference>
<evidence type="ECO:0000256" key="1">
    <source>
        <dbReference type="ARBA" id="ARBA00000064"/>
    </source>
</evidence>
<dbReference type="NCBIfam" id="NF002991">
    <property type="entry name" value="PRK03739.1"/>
    <property type="match status" value="1"/>
</dbReference>
<dbReference type="PROSITE" id="PS00815">
    <property type="entry name" value="AIPM_HOMOCIT_SYNTH_1"/>
    <property type="match status" value="1"/>
</dbReference>
<dbReference type="SUPFAM" id="SSF89000">
    <property type="entry name" value="post-HMGL domain-like"/>
    <property type="match status" value="1"/>
</dbReference>
<keyword evidence="6" id="KW-0100">Branched-chain amino acid biosynthesis</keyword>
<name>A0A926HYG5_9FIRM</name>
<dbReference type="InterPro" id="IPR013709">
    <property type="entry name" value="2-isopropylmalate_synth_dimer"/>
</dbReference>
<evidence type="ECO:0000256" key="4">
    <source>
        <dbReference type="ARBA" id="ARBA00022605"/>
    </source>
</evidence>
<dbReference type="InterPro" id="IPR039371">
    <property type="entry name" value="LeuA_N_DRE-TIM"/>
</dbReference>